<organism evidence="5 6">
    <name type="scientific">Nocardia puris</name>
    <dbReference type="NCBI Taxonomy" id="208602"/>
    <lineage>
        <taxon>Bacteria</taxon>
        <taxon>Bacillati</taxon>
        <taxon>Actinomycetota</taxon>
        <taxon>Actinomycetes</taxon>
        <taxon>Mycobacteriales</taxon>
        <taxon>Nocardiaceae</taxon>
        <taxon>Nocardia</taxon>
    </lineage>
</organism>
<evidence type="ECO:0000256" key="1">
    <source>
        <dbReference type="PIRSR" id="PIRSR601310-1"/>
    </source>
</evidence>
<evidence type="ECO:0000256" key="3">
    <source>
        <dbReference type="PROSITE-ProRule" id="PRU00464"/>
    </source>
</evidence>
<dbReference type="STRING" id="1210090.GCA_001613185_03968"/>
<gene>
    <name evidence="5" type="ORF">DFR74_11677</name>
</gene>
<dbReference type="InterPro" id="IPR001310">
    <property type="entry name" value="Histidine_triad_HIT"/>
</dbReference>
<dbReference type="EMBL" id="QNRE01000016">
    <property type="protein sequence ID" value="RBO84516.1"/>
    <property type="molecule type" value="Genomic_DNA"/>
</dbReference>
<dbReference type="PROSITE" id="PS51084">
    <property type="entry name" value="HIT_2"/>
    <property type="match status" value="1"/>
</dbReference>
<dbReference type="PANTHER" id="PTHR46648">
    <property type="entry name" value="HIT FAMILY PROTEIN 1"/>
    <property type="match status" value="1"/>
</dbReference>
<sequence>MERISFDIDDYERRVRSKPCFICAIVAGQHDSKLEQIVAEDDENIAFLSRYPTLPGYVLVSPKHHHEHVVDDLDEDEYLRLMRMVRRVGRALQTVVPTERLYIASLGSQQGNAHLHWHVAALPPGVPYREQQFHALMAENGILSWSLEQAVELAGLIRAALAADGTN</sequence>
<proteinExistence type="predicted"/>
<dbReference type="SUPFAM" id="SSF54197">
    <property type="entry name" value="HIT-like"/>
    <property type="match status" value="1"/>
</dbReference>
<dbReference type="OrthoDB" id="9784774at2"/>
<name>A0A366D3K3_9NOCA</name>
<keyword evidence="6" id="KW-1185">Reference proteome</keyword>
<dbReference type="Gene3D" id="3.30.428.10">
    <property type="entry name" value="HIT-like"/>
    <property type="match status" value="1"/>
</dbReference>
<evidence type="ECO:0000256" key="2">
    <source>
        <dbReference type="PIRSR" id="PIRSR601310-3"/>
    </source>
</evidence>
<dbReference type="GO" id="GO:0009117">
    <property type="term" value="P:nucleotide metabolic process"/>
    <property type="evidence" value="ECO:0007669"/>
    <property type="project" value="TreeGrafter"/>
</dbReference>
<feature type="active site" description="Tele-AMP-histidine intermediate" evidence="1">
    <location>
        <position position="116"/>
    </location>
</feature>
<feature type="short sequence motif" description="Histidine triad motif" evidence="2">
    <location>
        <begin position="114"/>
        <end position="118"/>
    </location>
</feature>
<evidence type="ECO:0000259" key="4">
    <source>
        <dbReference type="PROSITE" id="PS51084"/>
    </source>
</evidence>
<comment type="caution">
    <text evidence="3">Lacks conserved residue(s) required for the propagation of feature annotation.</text>
</comment>
<dbReference type="PANTHER" id="PTHR46648:SF1">
    <property type="entry name" value="ADENOSINE 5'-MONOPHOSPHORAMIDASE HNT1"/>
    <property type="match status" value="1"/>
</dbReference>
<dbReference type="InterPro" id="IPR011146">
    <property type="entry name" value="HIT-like"/>
</dbReference>
<dbReference type="RefSeq" id="WP_043736653.1">
    <property type="nucleotide sequence ID" value="NZ_QNRE01000016.1"/>
</dbReference>
<dbReference type="GO" id="GO:0016779">
    <property type="term" value="F:nucleotidyltransferase activity"/>
    <property type="evidence" value="ECO:0007669"/>
    <property type="project" value="UniProtKB-KW"/>
</dbReference>
<feature type="domain" description="HIT" evidence="4">
    <location>
        <begin position="21"/>
        <end position="133"/>
    </location>
</feature>
<evidence type="ECO:0000313" key="5">
    <source>
        <dbReference type="EMBL" id="RBO84516.1"/>
    </source>
</evidence>
<evidence type="ECO:0000313" key="6">
    <source>
        <dbReference type="Proteomes" id="UP000252586"/>
    </source>
</evidence>
<reference evidence="5 6" key="1">
    <citation type="submission" date="2018-06" db="EMBL/GenBank/DDBJ databases">
        <title>Genomic Encyclopedia of Type Strains, Phase IV (KMG-IV): sequencing the most valuable type-strain genomes for metagenomic binning, comparative biology and taxonomic classification.</title>
        <authorList>
            <person name="Goeker M."/>
        </authorList>
    </citation>
    <scope>NUCLEOTIDE SEQUENCE [LARGE SCALE GENOMIC DNA]</scope>
    <source>
        <strain evidence="5 6">DSM 44599</strain>
    </source>
</reference>
<comment type="caution">
    <text evidence="5">The sequence shown here is derived from an EMBL/GenBank/DDBJ whole genome shotgun (WGS) entry which is preliminary data.</text>
</comment>
<keyword evidence="5" id="KW-0548">Nucleotidyltransferase</keyword>
<dbReference type="Proteomes" id="UP000252586">
    <property type="component" value="Unassembled WGS sequence"/>
</dbReference>
<dbReference type="Pfam" id="PF01230">
    <property type="entry name" value="HIT"/>
    <property type="match status" value="1"/>
</dbReference>
<protein>
    <submittedName>
        <fullName evidence="5">Histidine triad (HIT) family protein/ATP adenylyltransferase</fullName>
    </submittedName>
</protein>
<dbReference type="InterPro" id="IPR036265">
    <property type="entry name" value="HIT-like_sf"/>
</dbReference>
<accession>A0A366D3K3</accession>
<dbReference type="AlphaFoldDB" id="A0A366D3K3"/>
<dbReference type="GeneID" id="80346332"/>
<keyword evidence="5" id="KW-0808">Transferase</keyword>